<dbReference type="Proteomes" id="UP000218810">
    <property type="component" value="Unassembled WGS sequence"/>
</dbReference>
<dbReference type="Pfam" id="PF07398">
    <property type="entry name" value="MDMPI_C"/>
    <property type="match status" value="1"/>
</dbReference>
<dbReference type="GO" id="GO:0005886">
    <property type="term" value="C:plasma membrane"/>
    <property type="evidence" value="ECO:0007669"/>
    <property type="project" value="TreeGrafter"/>
</dbReference>
<proteinExistence type="predicted"/>
<comment type="caution">
    <text evidence="4">The sequence shown here is derived from an EMBL/GenBank/DDBJ whole genome shotgun (WGS) entry which is preliminary data.</text>
</comment>
<feature type="region of interest" description="Disordered" evidence="1">
    <location>
        <begin position="63"/>
        <end position="85"/>
    </location>
</feature>
<evidence type="ECO:0000313" key="5">
    <source>
        <dbReference type="Proteomes" id="UP000218810"/>
    </source>
</evidence>
<dbReference type="Gene3D" id="1.20.120.450">
    <property type="entry name" value="dinb family like domain"/>
    <property type="match status" value="1"/>
</dbReference>
<dbReference type="GO" id="GO:0046872">
    <property type="term" value="F:metal ion binding"/>
    <property type="evidence" value="ECO:0007669"/>
    <property type="project" value="InterPro"/>
</dbReference>
<name>A0A2A2WRI7_9ACTN</name>
<dbReference type="PANTHER" id="PTHR40758">
    <property type="entry name" value="CONSERVED PROTEIN"/>
    <property type="match status" value="1"/>
</dbReference>
<dbReference type="InterPro" id="IPR034660">
    <property type="entry name" value="DinB/YfiT-like"/>
</dbReference>
<dbReference type="AlphaFoldDB" id="A0A2A2WRI7"/>
<evidence type="ECO:0000259" key="2">
    <source>
        <dbReference type="Pfam" id="PF07398"/>
    </source>
</evidence>
<feature type="domain" description="Mycothiol-dependent maleylpyruvate isomerase metal-binding" evidence="3">
    <location>
        <begin position="32"/>
        <end position="146"/>
    </location>
</feature>
<dbReference type="RefSeq" id="WP_095717700.1">
    <property type="nucleotide sequence ID" value="NZ_NTGA01000012.1"/>
</dbReference>
<dbReference type="OrthoDB" id="3671213at2"/>
<organism evidence="4 5">
    <name type="scientific">Dietzia natronolimnaea</name>
    <dbReference type="NCBI Taxonomy" id="161920"/>
    <lineage>
        <taxon>Bacteria</taxon>
        <taxon>Bacillati</taxon>
        <taxon>Actinomycetota</taxon>
        <taxon>Actinomycetes</taxon>
        <taxon>Mycobacteriales</taxon>
        <taxon>Dietziaceae</taxon>
        <taxon>Dietzia</taxon>
    </lineage>
</organism>
<evidence type="ECO:0000313" key="4">
    <source>
        <dbReference type="EMBL" id="PAY23797.1"/>
    </source>
</evidence>
<sequence length="272" mass="28503">MSPGLTRERMLDAIEAQVGLVRFALDPATDPATAPTTRVPSCPEWTIHDLVTHLGAVNRWGGATVRDGNPHERSRGLGDAMKSAPPASAGVAALADWYATQASGMLETFTETAPDAPVWTFSGPGRADFWLRRQLHETAVHRWDLEDALGGPAATTPLPEDVAVDTVDEFCAVMFPHKGPRGSLPVTIRLRAVLHAPEGLATGAEPVGARAPAADPEWVLAGAEEAGEVEVTGPPETLALLLWGRIGADDPGLEITGDRAGLEAVLEAGLAG</sequence>
<keyword evidence="5" id="KW-1185">Reference proteome</keyword>
<dbReference type="InterPro" id="IPR024344">
    <property type="entry name" value="MDMPI_metal-binding"/>
</dbReference>
<dbReference type="PANTHER" id="PTHR40758:SF1">
    <property type="entry name" value="CONSERVED PROTEIN"/>
    <property type="match status" value="1"/>
</dbReference>
<evidence type="ECO:0008006" key="6">
    <source>
        <dbReference type="Google" id="ProtNLM"/>
    </source>
</evidence>
<protein>
    <recommendedName>
        <fullName evidence="6">Maleylpyruvate isomerase family mycothiol-dependent enzyme</fullName>
    </recommendedName>
</protein>
<gene>
    <name evidence="4" type="ORF">CEY15_06025</name>
</gene>
<dbReference type="NCBIfam" id="TIGR03083">
    <property type="entry name" value="maleylpyruvate isomerase family mycothiol-dependent enzyme"/>
    <property type="match status" value="1"/>
</dbReference>
<feature type="domain" description="MDMPI C-terminal" evidence="2">
    <location>
        <begin position="161"/>
        <end position="263"/>
    </location>
</feature>
<dbReference type="Pfam" id="PF11716">
    <property type="entry name" value="MDMPI_N"/>
    <property type="match status" value="1"/>
</dbReference>
<dbReference type="SUPFAM" id="SSF109854">
    <property type="entry name" value="DinB/YfiT-like putative metalloenzymes"/>
    <property type="match status" value="1"/>
</dbReference>
<dbReference type="InterPro" id="IPR010872">
    <property type="entry name" value="MDMPI_C-term_domain"/>
</dbReference>
<dbReference type="EMBL" id="NTGA01000012">
    <property type="protein sequence ID" value="PAY23797.1"/>
    <property type="molecule type" value="Genomic_DNA"/>
</dbReference>
<evidence type="ECO:0000259" key="3">
    <source>
        <dbReference type="Pfam" id="PF11716"/>
    </source>
</evidence>
<accession>A0A2A2WRI7</accession>
<dbReference type="InterPro" id="IPR017517">
    <property type="entry name" value="Maleyloyr_isom"/>
</dbReference>
<reference evidence="5" key="1">
    <citation type="submission" date="2017-09" db="EMBL/GenBank/DDBJ databases">
        <authorList>
            <person name="Zhang Y."/>
            <person name="Huang X."/>
            <person name="Liu J."/>
            <person name="Lu L."/>
            <person name="Peng K."/>
        </authorList>
    </citation>
    <scope>NUCLEOTIDE SEQUENCE [LARGE SCALE GENOMIC DNA]</scope>
    <source>
        <strain evidence="5">S-XJ-1</strain>
    </source>
</reference>
<evidence type="ECO:0000256" key="1">
    <source>
        <dbReference type="SAM" id="MobiDB-lite"/>
    </source>
</evidence>